<dbReference type="GO" id="GO:0052621">
    <property type="term" value="F:diguanylate cyclase activity"/>
    <property type="evidence" value="ECO:0007669"/>
    <property type="project" value="UniProtKB-EC"/>
</dbReference>
<dbReference type="EC" id="2.7.7.65" evidence="2"/>
<feature type="domain" description="GGDEF" evidence="6">
    <location>
        <begin position="480"/>
        <end position="613"/>
    </location>
</feature>
<name>A0A1I1EUF1_9GAMM</name>
<dbReference type="PANTHER" id="PTHR45138">
    <property type="entry name" value="REGULATORY COMPONENTS OF SENSORY TRANSDUCTION SYSTEM"/>
    <property type="match status" value="1"/>
</dbReference>
<dbReference type="NCBIfam" id="TIGR00254">
    <property type="entry name" value="GGDEF"/>
    <property type="match status" value="1"/>
</dbReference>
<keyword evidence="4" id="KW-1133">Transmembrane helix</keyword>
<dbReference type="EMBL" id="FOLH01000001">
    <property type="protein sequence ID" value="SFB90322.1"/>
    <property type="molecule type" value="Genomic_DNA"/>
</dbReference>
<dbReference type="SMART" id="SM00304">
    <property type="entry name" value="HAMP"/>
    <property type="match status" value="1"/>
</dbReference>
<evidence type="ECO:0000256" key="4">
    <source>
        <dbReference type="SAM" id="Phobius"/>
    </source>
</evidence>
<dbReference type="Proteomes" id="UP000199058">
    <property type="component" value="Unassembled WGS sequence"/>
</dbReference>
<dbReference type="InterPro" id="IPR000160">
    <property type="entry name" value="GGDEF_dom"/>
</dbReference>
<evidence type="ECO:0000256" key="3">
    <source>
        <dbReference type="ARBA" id="ARBA00034247"/>
    </source>
</evidence>
<gene>
    <name evidence="7" type="ORF">SAMN05660443_0836</name>
</gene>
<evidence type="ECO:0000313" key="8">
    <source>
        <dbReference type="Proteomes" id="UP000199058"/>
    </source>
</evidence>
<dbReference type="GO" id="GO:0005886">
    <property type="term" value="C:plasma membrane"/>
    <property type="evidence" value="ECO:0007669"/>
    <property type="project" value="TreeGrafter"/>
</dbReference>
<keyword evidence="4" id="KW-0812">Transmembrane</keyword>
<evidence type="ECO:0000259" key="6">
    <source>
        <dbReference type="PROSITE" id="PS50887"/>
    </source>
</evidence>
<dbReference type="InterPro" id="IPR029787">
    <property type="entry name" value="Nucleotide_cyclase"/>
</dbReference>
<dbReference type="CDD" id="cd06225">
    <property type="entry name" value="HAMP"/>
    <property type="match status" value="1"/>
</dbReference>
<feature type="domain" description="HAMP" evidence="5">
    <location>
        <begin position="201"/>
        <end position="253"/>
    </location>
</feature>
<comment type="cofactor">
    <cofactor evidence="1">
        <name>Mg(2+)</name>
        <dbReference type="ChEBI" id="CHEBI:18420"/>
    </cofactor>
</comment>
<dbReference type="GO" id="GO:1902201">
    <property type="term" value="P:negative regulation of bacterial-type flagellum-dependent cell motility"/>
    <property type="evidence" value="ECO:0007669"/>
    <property type="project" value="TreeGrafter"/>
</dbReference>
<evidence type="ECO:0000256" key="1">
    <source>
        <dbReference type="ARBA" id="ARBA00001946"/>
    </source>
</evidence>
<comment type="catalytic activity">
    <reaction evidence="3">
        <text>2 GTP = 3',3'-c-di-GMP + 2 diphosphate</text>
        <dbReference type="Rhea" id="RHEA:24898"/>
        <dbReference type="ChEBI" id="CHEBI:33019"/>
        <dbReference type="ChEBI" id="CHEBI:37565"/>
        <dbReference type="ChEBI" id="CHEBI:58805"/>
        <dbReference type="EC" id="2.7.7.65"/>
    </reaction>
</comment>
<dbReference type="InterPro" id="IPR050469">
    <property type="entry name" value="Diguanylate_Cyclase"/>
</dbReference>
<dbReference type="SUPFAM" id="SSF158472">
    <property type="entry name" value="HAMP domain-like"/>
    <property type="match status" value="1"/>
</dbReference>
<dbReference type="AlphaFoldDB" id="A0A1I1EUF1"/>
<dbReference type="SMART" id="SM00267">
    <property type="entry name" value="GGDEF"/>
    <property type="match status" value="1"/>
</dbReference>
<dbReference type="OrthoDB" id="9812358at2"/>
<dbReference type="InterPro" id="IPR043128">
    <property type="entry name" value="Rev_trsase/Diguanyl_cyclase"/>
</dbReference>
<keyword evidence="4" id="KW-0472">Membrane</keyword>
<dbReference type="CDD" id="cd01949">
    <property type="entry name" value="GGDEF"/>
    <property type="match status" value="1"/>
</dbReference>
<protein>
    <recommendedName>
        <fullName evidence="2">diguanylate cyclase</fullName>
        <ecNumber evidence="2">2.7.7.65</ecNumber>
    </recommendedName>
</protein>
<evidence type="ECO:0000256" key="2">
    <source>
        <dbReference type="ARBA" id="ARBA00012528"/>
    </source>
</evidence>
<dbReference type="RefSeq" id="WP_091959546.1">
    <property type="nucleotide sequence ID" value="NZ_FOLH01000001.1"/>
</dbReference>
<dbReference type="FunFam" id="3.30.70.270:FF:000001">
    <property type="entry name" value="Diguanylate cyclase domain protein"/>
    <property type="match status" value="1"/>
</dbReference>
<evidence type="ECO:0000313" key="7">
    <source>
        <dbReference type="EMBL" id="SFB90322.1"/>
    </source>
</evidence>
<feature type="transmembrane region" description="Helical" evidence="4">
    <location>
        <begin position="173"/>
        <end position="196"/>
    </location>
</feature>
<sequence>MLRLQTKTLLALASVMLTLTLVITLASLASFRDFSIRAATEHTRTAAEMIRVALTESMLNGTMHKRDSLLQRIAQVDGLDEVRVIRGNLVEEQFGNGLAIETNPDSIDFQVLQTGEPVYTLIGGRLSPEFRATIPYVATSKGDVNCLNCHAVPEGSVLGAVTLTASIDHMRTAAIMTVSALILAVIIFALISLAFLRRMLQPLVTTAHEIEGAVKKAKEGDFSVRVTQRSNDEIGAIAQHFNSLADGIVCKLTEIRRNVAHLVQSSPRQKGDLLADTAETVSGLVKVAQFKQAIEEDETSEEVFQRISEVVRDVFHFPNYSIYEVDHNRKVINTMDVDGIAQAPTYWCNPDINEKCTACRAVRTGHAIDGRENSLICRSFSIEARQSNRTYLCLPVIQSGGVGSVVQLVLNTPAEVEQAEAARPLLESYLREAAPVLQAKRLMASLRESTLNDAMTGLRNRRFLEEYSDTLVNQCKRRESAMTLIMLDLDYFKTVNDTYGHDVGDTILIDLANIFKANVRESDLIIRYGGEEFLIILLDTDAEAGFQVAEKIRKAVESHQFNAGSVLLNKTISAGLADFPNDGQAFWQVLKFADVSLYAAKDGGRNQVVRFTPDLWVGTEKY</sequence>
<organism evidence="7 8">
    <name type="scientific">Marinospirillum celere</name>
    <dbReference type="NCBI Taxonomy" id="1122252"/>
    <lineage>
        <taxon>Bacteria</taxon>
        <taxon>Pseudomonadati</taxon>
        <taxon>Pseudomonadota</taxon>
        <taxon>Gammaproteobacteria</taxon>
        <taxon>Oceanospirillales</taxon>
        <taxon>Oceanospirillaceae</taxon>
        <taxon>Marinospirillum</taxon>
    </lineage>
</organism>
<dbReference type="Pfam" id="PF00990">
    <property type="entry name" value="GGDEF"/>
    <property type="match status" value="1"/>
</dbReference>
<dbReference type="Gene3D" id="1.10.8.500">
    <property type="entry name" value="HAMP domain in histidine kinase"/>
    <property type="match status" value="1"/>
</dbReference>
<proteinExistence type="predicted"/>
<dbReference type="Pfam" id="PF00672">
    <property type="entry name" value="HAMP"/>
    <property type="match status" value="1"/>
</dbReference>
<keyword evidence="8" id="KW-1185">Reference proteome</keyword>
<dbReference type="InterPro" id="IPR029016">
    <property type="entry name" value="GAF-like_dom_sf"/>
</dbReference>
<dbReference type="PANTHER" id="PTHR45138:SF9">
    <property type="entry name" value="DIGUANYLATE CYCLASE DGCM-RELATED"/>
    <property type="match status" value="1"/>
</dbReference>
<dbReference type="STRING" id="1122252.SAMN05660443_0836"/>
<dbReference type="SUPFAM" id="SSF55781">
    <property type="entry name" value="GAF domain-like"/>
    <property type="match status" value="1"/>
</dbReference>
<dbReference type="InterPro" id="IPR003660">
    <property type="entry name" value="HAMP_dom"/>
</dbReference>
<reference evidence="7 8" key="1">
    <citation type="submission" date="2016-10" db="EMBL/GenBank/DDBJ databases">
        <authorList>
            <person name="de Groot N.N."/>
        </authorList>
    </citation>
    <scope>NUCLEOTIDE SEQUENCE [LARGE SCALE GENOMIC DNA]</scope>
    <source>
        <strain evidence="7 8">DSM 18438</strain>
    </source>
</reference>
<dbReference type="PROSITE" id="PS50887">
    <property type="entry name" value="GGDEF"/>
    <property type="match status" value="1"/>
</dbReference>
<dbReference type="Gene3D" id="3.30.70.270">
    <property type="match status" value="1"/>
</dbReference>
<evidence type="ECO:0000259" key="5">
    <source>
        <dbReference type="PROSITE" id="PS50885"/>
    </source>
</evidence>
<dbReference type="PROSITE" id="PS50885">
    <property type="entry name" value="HAMP"/>
    <property type="match status" value="1"/>
</dbReference>
<accession>A0A1I1EUF1</accession>
<dbReference type="SUPFAM" id="SSF55073">
    <property type="entry name" value="Nucleotide cyclase"/>
    <property type="match status" value="1"/>
</dbReference>
<dbReference type="Gene3D" id="3.30.450.40">
    <property type="match status" value="1"/>
</dbReference>
<dbReference type="GO" id="GO:0043709">
    <property type="term" value="P:cell adhesion involved in single-species biofilm formation"/>
    <property type="evidence" value="ECO:0007669"/>
    <property type="project" value="TreeGrafter"/>
</dbReference>
<dbReference type="GO" id="GO:0007165">
    <property type="term" value="P:signal transduction"/>
    <property type="evidence" value="ECO:0007669"/>
    <property type="project" value="InterPro"/>
</dbReference>
<dbReference type="Gene3D" id="3.30.450.290">
    <property type="match status" value="1"/>
</dbReference>